<keyword evidence="2" id="KW-1185">Reference proteome</keyword>
<evidence type="ECO:0000313" key="1">
    <source>
        <dbReference type="EMBL" id="GFR20666.1"/>
    </source>
</evidence>
<organism evidence="1 2">
    <name type="scientific">Trichonephila clavata</name>
    <name type="common">Joro spider</name>
    <name type="synonym">Nephila clavata</name>
    <dbReference type="NCBI Taxonomy" id="2740835"/>
    <lineage>
        <taxon>Eukaryota</taxon>
        <taxon>Metazoa</taxon>
        <taxon>Ecdysozoa</taxon>
        <taxon>Arthropoda</taxon>
        <taxon>Chelicerata</taxon>
        <taxon>Arachnida</taxon>
        <taxon>Araneae</taxon>
        <taxon>Araneomorphae</taxon>
        <taxon>Entelegynae</taxon>
        <taxon>Araneoidea</taxon>
        <taxon>Nephilidae</taxon>
        <taxon>Trichonephila</taxon>
    </lineage>
</organism>
<dbReference type="EMBL" id="BMAO01018087">
    <property type="protein sequence ID" value="GFR20666.1"/>
    <property type="molecule type" value="Genomic_DNA"/>
</dbReference>
<proteinExistence type="predicted"/>
<reference evidence="1" key="1">
    <citation type="submission" date="2020-07" db="EMBL/GenBank/DDBJ databases">
        <title>Multicomponent nature underlies the extraordinary mechanical properties of spider dragline silk.</title>
        <authorList>
            <person name="Kono N."/>
            <person name="Nakamura H."/>
            <person name="Mori M."/>
            <person name="Yoshida Y."/>
            <person name="Ohtoshi R."/>
            <person name="Malay A.D."/>
            <person name="Moran D.A.P."/>
            <person name="Tomita M."/>
            <person name="Numata K."/>
            <person name="Arakawa K."/>
        </authorList>
    </citation>
    <scope>NUCLEOTIDE SEQUENCE</scope>
</reference>
<dbReference type="AlphaFoldDB" id="A0A8X6LRV4"/>
<accession>A0A8X6LRV4</accession>
<dbReference type="Proteomes" id="UP000887116">
    <property type="component" value="Unassembled WGS sequence"/>
</dbReference>
<comment type="caution">
    <text evidence="1">The sequence shown here is derived from an EMBL/GenBank/DDBJ whole genome shotgun (WGS) entry which is preliminary data.</text>
</comment>
<sequence>MFYPLSRHVDFFSSSPAPCLFRLQRSNLSMDLLRHFKTQWILYETRKLSQTLIRKVLLKQAHSQDQVPRFDITGNLEPSCRGPSLFNKAV</sequence>
<gene>
    <name evidence="1" type="ORF">TNCT_403541</name>
</gene>
<evidence type="ECO:0000313" key="2">
    <source>
        <dbReference type="Proteomes" id="UP000887116"/>
    </source>
</evidence>
<name>A0A8X6LRV4_TRICU</name>
<protein>
    <submittedName>
        <fullName evidence="1">Uncharacterized protein</fullName>
    </submittedName>
</protein>